<name>A0A9W6JF79_9HYPH</name>
<proteinExistence type="predicted"/>
<dbReference type="PANTHER" id="PTHR43718">
    <property type="entry name" value="LON PROTEASE"/>
    <property type="match status" value="1"/>
</dbReference>
<dbReference type="Pfam" id="PF00004">
    <property type="entry name" value="AAA"/>
    <property type="match status" value="1"/>
</dbReference>
<dbReference type="InterPro" id="IPR003959">
    <property type="entry name" value="ATPase_AAA_core"/>
</dbReference>
<dbReference type="SMART" id="SM00382">
    <property type="entry name" value="AAA"/>
    <property type="match status" value="1"/>
</dbReference>
<organism evidence="2 3">
    <name type="scientific">Methylopila jiangsuensis</name>
    <dbReference type="NCBI Taxonomy" id="586230"/>
    <lineage>
        <taxon>Bacteria</taxon>
        <taxon>Pseudomonadati</taxon>
        <taxon>Pseudomonadota</taxon>
        <taxon>Alphaproteobacteria</taxon>
        <taxon>Hyphomicrobiales</taxon>
        <taxon>Methylopilaceae</taxon>
        <taxon>Methylopila</taxon>
    </lineage>
</organism>
<accession>A0A9W6JF79</accession>
<dbReference type="SUPFAM" id="SSF52540">
    <property type="entry name" value="P-loop containing nucleoside triphosphate hydrolases"/>
    <property type="match status" value="1"/>
</dbReference>
<dbReference type="AlphaFoldDB" id="A0A9W6JF79"/>
<evidence type="ECO:0000259" key="1">
    <source>
        <dbReference type="SMART" id="SM00382"/>
    </source>
</evidence>
<evidence type="ECO:0000313" key="2">
    <source>
        <dbReference type="EMBL" id="GLK74924.1"/>
    </source>
</evidence>
<dbReference type="GO" id="GO:0006515">
    <property type="term" value="P:protein quality control for misfolded or incompletely synthesized proteins"/>
    <property type="evidence" value="ECO:0007669"/>
    <property type="project" value="TreeGrafter"/>
</dbReference>
<evidence type="ECO:0000313" key="3">
    <source>
        <dbReference type="Proteomes" id="UP001143364"/>
    </source>
</evidence>
<dbReference type="InterPro" id="IPR027417">
    <property type="entry name" value="P-loop_NTPase"/>
</dbReference>
<dbReference type="GO" id="GO:0016887">
    <property type="term" value="F:ATP hydrolysis activity"/>
    <property type="evidence" value="ECO:0007669"/>
    <property type="project" value="InterPro"/>
</dbReference>
<dbReference type="Proteomes" id="UP001143364">
    <property type="component" value="Unassembled WGS sequence"/>
</dbReference>
<dbReference type="GO" id="GO:0004176">
    <property type="term" value="F:ATP-dependent peptidase activity"/>
    <property type="evidence" value="ECO:0007669"/>
    <property type="project" value="InterPro"/>
</dbReference>
<gene>
    <name evidence="2" type="ORF">GCM10008171_01770</name>
</gene>
<reference evidence="2" key="2">
    <citation type="submission" date="2023-01" db="EMBL/GenBank/DDBJ databases">
        <authorList>
            <person name="Sun Q."/>
            <person name="Evtushenko L."/>
        </authorList>
    </citation>
    <scope>NUCLEOTIDE SEQUENCE</scope>
    <source>
        <strain evidence="2">VKM B-2555</strain>
    </source>
</reference>
<dbReference type="EMBL" id="BSFK01000003">
    <property type="protein sequence ID" value="GLK74924.1"/>
    <property type="molecule type" value="Genomic_DNA"/>
</dbReference>
<dbReference type="InterPro" id="IPR003593">
    <property type="entry name" value="AAA+_ATPase"/>
</dbReference>
<dbReference type="Gene3D" id="3.40.50.300">
    <property type="entry name" value="P-loop containing nucleotide triphosphate hydrolases"/>
    <property type="match status" value="1"/>
</dbReference>
<protein>
    <recommendedName>
        <fullName evidence="1">AAA+ ATPase domain-containing protein</fullName>
    </recommendedName>
</protein>
<dbReference type="PANTHER" id="PTHR43718:SF2">
    <property type="entry name" value="LON PROTEASE HOMOLOG, MITOCHONDRIAL"/>
    <property type="match status" value="1"/>
</dbReference>
<keyword evidence="3" id="KW-1185">Reference proteome</keyword>
<dbReference type="GO" id="GO:0005524">
    <property type="term" value="F:ATP binding"/>
    <property type="evidence" value="ECO:0007669"/>
    <property type="project" value="InterPro"/>
</dbReference>
<dbReference type="GO" id="GO:0004252">
    <property type="term" value="F:serine-type endopeptidase activity"/>
    <property type="evidence" value="ECO:0007669"/>
    <property type="project" value="InterPro"/>
</dbReference>
<sequence>MSSRKTPPQEAIQHAAARRRAEREILDGRLPRLDELLRGSPFRSGNLVIDMTTWAKTLLAEPEMLDGELRDVIHLISISTSPGLLVSAIEQLKRVEAETSATDPDLGRQLDDGVWRCRLYLCALGKGGRQDLIHNLIVRPAGSYTEGEYRAFAHGLMCRKYFMGFEHPGEVLREGQNALNRLAAQVNQLDRAMDILDAPIEEELDPTHPDDDALSDAMMALAEDRAEVIRAAVRPQHVAVVVPAAPANATGARREIWRSFETIAGRALPLIDRGDPIAHQISLQLRFPHAAAAISKLLRDLPASPAAWIRPTLLIGSPGCGKTSLAWAVAETIGLPAVIYNAGGIADSSGMGTSAQWHSARPSVALDLVRSCAKANPLVVLDELDKIDTDRRNGSLADGLLGFLERGTAARYRDLALEVECDLSHVCWIATANRLEDVPAPLRDRMRVVQVPDPTWAHVGDLSRRILDEIASDRGLDERWIDDLAADELEILKSAWPGGSLRRLRRALEVMIDGRDRLMGRA</sequence>
<feature type="domain" description="AAA+ ATPase" evidence="1">
    <location>
        <begin position="308"/>
        <end position="453"/>
    </location>
</feature>
<reference evidence="2" key="1">
    <citation type="journal article" date="2014" name="Int. J. Syst. Evol. Microbiol.">
        <title>Complete genome sequence of Corynebacterium casei LMG S-19264T (=DSM 44701T), isolated from a smear-ripened cheese.</title>
        <authorList>
            <consortium name="US DOE Joint Genome Institute (JGI-PGF)"/>
            <person name="Walter F."/>
            <person name="Albersmeier A."/>
            <person name="Kalinowski J."/>
            <person name="Ruckert C."/>
        </authorList>
    </citation>
    <scope>NUCLEOTIDE SEQUENCE</scope>
    <source>
        <strain evidence="2">VKM B-2555</strain>
    </source>
</reference>
<dbReference type="InterPro" id="IPR027065">
    <property type="entry name" value="Lon_Prtase"/>
</dbReference>
<dbReference type="RefSeq" id="WP_271202908.1">
    <property type="nucleotide sequence ID" value="NZ_BSFK01000003.1"/>
</dbReference>
<comment type="caution">
    <text evidence="2">The sequence shown here is derived from an EMBL/GenBank/DDBJ whole genome shotgun (WGS) entry which is preliminary data.</text>
</comment>